<organism evidence="2 3">
    <name type="scientific">Cohnella hongkongensis</name>
    <dbReference type="NCBI Taxonomy" id="178337"/>
    <lineage>
        <taxon>Bacteria</taxon>
        <taxon>Bacillati</taxon>
        <taxon>Bacillota</taxon>
        <taxon>Bacilli</taxon>
        <taxon>Bacillales</taxon>
        <taxon>Paenibacillaceae</taxon>
        <taxon>Cohnella</taxon>
    </lineage>
</organism>
<name>A0ABV9F7A3_9BACL</name>
<dbReference type="Proteomes" id="UP001596028">
    <property type="component" value="Unassembled WGS sequence"/>
</dbReference>
<keyword evidence="1" id="KW-1133">Transmembrane helix</keyword>
<keyword evidence="1" id="KW-0812">Transmembrane</keyword>
<dbReference type="Pfam" id="PF14007">
    <property type="entry name" value="YtpI"/>
    <property type="match status" value="1"/>
</dbReference>
<dbReference type="InterPro" id="IPR025618">
    <property type="entry name" value="YtpI"/>
</dbReference>
<accession>A0ABV9F7A3</accession>
<dbReference type="EMBL" id="JBHSEP010000001">
    <property type="protein sequence ID" value="MFC4596935.1"/>
    <property type="molecule type" value="Genomic_DNA"/>
</dbReference>
<feature type="transmembrane region" description="Helical" evidence="1">
    <location>
        <begin position="45"/>
        <end position="63"/>
    </location>
</feature>
<evidence type="ECO:0000313" key="3">
    <source>
        <dbReference type="Proteomes" id="UP001596028"/>
    </source>
</evidence>
<protein>
    <submittedName>
        <fullName evidence="2">YtpI family protein</fullName>
    </submittedName>
</protein>
<keyword evidence="1" id="KW-0472">Membrane</keyword>
<evidence type="ECO:0000313" key="2">
    <source>
        <dbReference type="EMBL" id="MFC4596935.1"/>
    </source>
</evidence>
<reference evidence="3" key="1">
    <citation type="journal article" date="2019" name="Int. J. Syst. Evol. Microbiol.">
        <title>The Global Catalogue of Microorganisms (GCM) 10K type strain sequencing project: providing services to taxonomists for standard genome sequencing and annotation.</title>
        <authorList>
            <consortium name="The Broad Institute Genomics Platform"/>
            <consortium name="The Broad Institute Genome Sequencing Center for Infectious Disease"/>
            <person name="Wu L."/>
            <person name="Ma J."/>
        </authorList>
    </citation>
    <scope>NUCLEOTIDE SEQUENCE [LARGE SCALE GENOMIC DNA]</scope>
    <source>
        <strain evidence="3">CCUG 49571</strain>
    </source>
</reference>
<comment type="caution">
    <text evidence="2">The sequence shown here is derived from an EMBL/GenBank/DDBJ whole genome shotgun (WGS) entry which is preliminary data.</text>
</comment>
<sequence length="100" mass="11364">MVTVLQWIFGILVVVSVFFSALYSIRSRRTRDGKLRGLYASRMNISMGLMLIFIAIIQMFIFPGSSVRVVVGAVFLLLGLFNLFAGLRNHAHFVRLMRQP</sequence>
<dbReference type="RefSeq" id="WP_378091564.1">
    <property type="nucleotide sequence ID" value="NZ_JBHSEP010000001.1"/>
</dbReference>
<keyword evidence="3" id="KW-1185">Reference proteome</keyword>
<gene>
    <name evidence="2" type="ORF">ACFO3S_01685</name>
</gene>
<feature type="transmembrane region" description="Helical" evidence="1">
    <location>
        <begin position="69"/>
        <end position="87"/>
    </location>
</feature>
<feature type="transmembrane region" description="Helical" evidence="1">
    <location>
        <begin position="6"/>
        <end position="25"/>
    </location>
</feature>
<evidence type="ECO:0000256" key="1">
    <source>
        <dbReference type="SAM" id="Phobius"/>
    </source>
</evidence>
<proteinExistence type="predicted"/>